<accession>A0A7G9WHF7</accession>
<dbReference type="SMART" id="SM00471">
    <property type="entry name" value="HDc"/>
    <property type="match status" value="1"/>
</dbReference>
<dbReference type="RefSeq" id="WP_212507183.1">
    <property type="nucleotide sequence ID" value="NZ_CP060696.1"/>
</dbReference>
<keyword evidence="1 3" id="KW-0378">Hydrolase</keyword>
<dbReference type="PANTHER" id="PTHR11845">
    <property type="entry name" value="5'-DEOXYNUCLEOTIDASE HDDC2"/>
    <property type="match status" value="1"/>
</dbReference>
<dbReference type="PANTHER" id="PTHR11845:SF13">
    <property type="entry name" value="5'-DEOXYNUCLEOTIDASE HDDC2"/>
    <property type="match status" value="1"/>
</dbReference>
<dbReference type="GO" id="GO:0002953">
    <property type="term" value="F:5'-deoxynucleotidase activity"/>
    <property type="evidence" value="ECO:0007669"/>
    <property type="project" value="UniProtKB-EC"/>
</dbReference>
<dbReference type="AlphaFoldDB" id="A0A7G9WHF7"/>
<dbReference type="InterPro" id="IPR003607">
    <property type="entry name" value="HD/PDEase_dom"/>
</dbReference>
<dbReference type="SUPFAM" id="SSF109604">
    <property type="entry name" value="HD-domain/PDEase-like"/>
    <property type="match status" value="1"/>
</dbReference>
<dbReference type="InterPro" id="IPR039356">
    <property type="entry name" value="YfbR/HDDC2"/>
</dbReference>
<dbReference type="Pfam" id="PF12917">
    <property type="entry name" value="YfbR-like"/>
    <property type="match status" value="1"/>
</dbReference>
<evidence type="ECO:0000313" key="4">
    <source>
        <dbReference type="Proteomes" id="UP000516046"/>
    </source>
</evidence>
<keyword evidence="4" id="KW-1185">Reference proteome</keyword>
<name>A0A7G9WHF7_9FIRM</name>
<dbReference type="EMBL" id="CP060696">
    <property type="protein sequence ID" value="QNO18119.1"/>
    <property type="molecule type" value="Genomic_DNA"/>
</dbReference>
<protein>
    <submittedName>
        <fullName evidence="3">5'-deoxynucleotidase</fullName>
        <ecNumber evidence="3">3.1.3.89</ecNumber>
    </submittedName>
</protein>
<evidence type="ECO:0000313" key="3">
    <source>
        <dbReference type="EMBL" id="QNO18119.1"/>
    </source>
</evidence>
<feature type="domain" description="HD/PDEase" evidence="2">
    <location>
        <begin position="24"/>
        <end position="150"/>
    </location>
</feature>
<dbReference type="EC" id="3.1.3.89" evidence="3"/>
<organism evidence="3 4">
    <name type="scientific">Caproicibacterium amylolyticum</name>
    <dbReference type="NCBI Taxonomy" id="2766537"/>
    <lineage>
        <taxon>Bacteria</taxon>
        <taxon>Bacillati</taxon>
        <taxon>Bacillota</taxon>
        <taxon>Clostridia</taxon>
        <taxon>Eubacteriales</taxon>
        <taxon>Oscillospiraceae</taxon>
        <taxon>Caproicibacterium</taxon>
    </lineage>
</organism>
<dbReference type="Gene3D" id="1.10.3210.10">
    <property type="entry name" value="Hypothetical protein af1432"/>
    <property type="match status" value="1"/>
</dbReference>
<sequence>MYHFFAKLSRMKYIRRWGLMRNVLSENLCEHSWETAVLAHALATLRNTRFGGHVDPNRAAVLALYHDAPEILTGDMPTPVKYASPRIRSAYSQVEQEAQNELLGLLPKDLAGEYSPFIRQDDPADKELLALVKAADKLSALIKCVEERGMGNEEFTRAEDSTLASLEEMRLPEVEYFLREFLPSYRLTLDEQQ</sequence>
<proteinExistence type="predicted"/>
<evidence type="ECO:0000259" key="2">
    <source>
        <dbReference type="SMART" id="SM00471"/>
    </source>
</evidence>
<evidence type="ECO:0000256" key="1">
    <source>
        <dbReference type="ARBA" id="ARBA00022801"/>
    </source>
</evidence>
<reference evidence="3 4" key="1">
    <citation type="submission" date="2020-08" db="EMBL/GenBank/DDBJ databases">
        <authorList>
            <person name="Ren C."/>
            <person name="Gu Y."/>
            <person name="Xu Y."/>
        </authorList>
    </citation>
    <scope>NUCLEOTIDE SEQUENCE [LARGE SCALE GENOMIC DNA]</scope>
    <source>
        <strain evidence="3 4">LBM18003</strain>
    </source>
</reference>
<gene>
    <name evidence="3" type="primary">yfbR</name>
    <name evidence="3" type="ORF">H6X83_00145</name>
</gene>
<dbReference type="Proteomes" id="UP000516046">
    <property type="component" value="Chromosome"/>
</dbReference>
<dbReference type="NCBIfam" id="NF003009">
    <property type="entry name" value="PRK03826.1"/>
    <property type="match status" value="1"/>
</dbReference>
<dbReference type="GO" id="GO:0005737">
    <property type="term" value="C:cytoplasm"/>
    <property type="evidence" value="ECO:0007669"/>
    <property type="project" value="TreeGrafter"/>
</dbReference>
<dbReference type="KEGG" id="caml:H6X83_00145"/>